<keyword evidence="3" id="KW-1003">Cell membrane</keyword>
<keyword evidence="6 7" id="KW-0472">Membrane</keyword>
<keyword evidence="5 7" id="KW-1133">Transmembrane helix</keyword>
<dbReference type="InterPro" id="IPR045275">
    <property type="entry name" value="MscS_archaea/bacteria_type"/>
</dbReference>
<gene>
    <name evidence="10" type="ORF">H5P30_09315</name>
</gene>
<evidence type="ECO:0000256" key="6">
    <source>
        <dbReference type="ARBA" id="ARBA00023136"/>
    </source>
</evidence>
<feature type="transmembrane region" description="Helical" evidence="7">
    <location>
        <begin position="326"/>
        <end position="344"/>
    </location>
</feature>
<dbReference type="SUPFAM" id="SSF82861">
    <property type="entry name" value="Mechanosensitive channel protein MscS (YggB), transmembrane region"/>
    <property type="match status" value="1"/>
</dbReference>
<dbReference type="SUPFAM" id="SSF82689">
    <property type="entry name" value="Mechanosensitive channel protein MscS (YggB), C-terminal domain"/>
    <property type="match status" value="1"/>
</dbReference>
<dbReference type="PANTHER" id="PTHR30221">
    <property type="entry name" value="SMALL-CONDUCTANCE MECHANOSENSITIVE CHANNEL"/>
    <property type="match status" value="1"/>
</dbReference>
<feature type="transmembrane region" description="Helical" evidence="7">
    <location>
        <begin position="242"/>
        <end position="263"/>
    </location>
</feature>
<evidence type="ECO:0000256" key="5">
    <source>
        <dbReference type="ARBA" id="ARBA00022989"/>
    </source>
</evidence>
<dbReference type="Proteomes" id="UP000525652">
    <property type="component" value="Unassembled WGS sequence"/>
</dbReference>
<sequence>MQGILDELASHELEEDERYLLHPANTSSPRDTIVSFIKLTQRFHDLISSEDYSPEDRIEVMHLFGEIQDFFDMRNVPPSLRADYASAAGIYLREIIDRVGLPDLDHIPGEIAMRAAIAEGQPARWQIPGLPFEIARVNSGPEEGRYLFTENTLLEAKAVFQRVREMPYVSEAAKDFYYYFFLTPNPIIPAEWIDALPDWMLRDFYEQTVWQWFSMFAVILIAAFSVWLLRKVLKRISRERSALFRHLCMLIVPSSAIGVSLLGYNLIDDKIFITGEVFQVVTYLLYLVLLASGIIVTFVLGTVICDLVTRSERFEGRTFDSHLARIGIRIGSIIVCLGVLIQGLQQIGFSLATVIAGAGVTGLAVALAAQSTLRNIFGSLMILIDRPFRVGQRIIVSGHDGTVEEIGLRSTRIRLLNGHVTSIPNERMADAEIENVGLRPYIRRVSSIHLAHGMPIEKVNRAVEIIRKLLEPHEVSEGGIHASDDPNAPINYADFPPRVFFNEFNRDSLNILMIYWYHPPEYWNFLEFSQRINEEILEKFREEEIEFAFPTRTVHIAGTKATPFPQIEGEEK</sequence>
<dbReference type="Gene3D" id="3.30.70.100">
    <property type="match status" value="1"/>
</dbReference>
<dbReference type="GO" id="GO:0005886">
    <property type="term" value="C:plasma membrane"/>
    <property type="evidence" value="ECO:0007669"/>
    <property type="project" value="UniProtKB-SubCell"/>
</dbReference>
<dbReference type="EMBL" id="JACHVA010000080">
    <property type="protein sequence ID" value="MBC2601979.1"/>
    <property type="molecule type" value="Genomic_DNA"/>
</dbReference>
<evidence type="ECO:0000259" key="8">
    <source>
        <dbReference type="Pfam" id="PF00924"/>
    </source>
</evidence>
<evidence type="ECO:0000313" key="11">
    <source>
        <dbReference type="Proteomes" id="UP000525652"/>
    </source>
</evidence>
<dbReference type="RefSeq" id="WP_185692677.1">
    <property type="nucleotide sequence ID" value="NZ_JACHVA010000080.1"/>
</dbReference>
<comment type="subcellular location">
    <subcellularLocation>
        <location evidence="1">Cell membrane</location>
        <topology evidence="1">Multi-pass membrane protein</topology>
    </subcellularLocation>
</comment>
<dbReference type="Gene3D" id="2.30.30.60">
    <property type="match status" value="1"/>
</dbReference>
<feature type="domain" description="Mechanosensitive ion channel MscS C-terminal" evidence="9">
    <location>
        <begin position="447"/>
        <end position="547"/>
    </location>
</feature>
<dbReference type="InterPro" id="IPR010920">
    <property type="entry name" value="LSM_dom_sf"/>
</dbReference>
<name>A0A7X1AY06_9BACT</name>
<keyword evidence="11" id="KW-1185">Reference proteome</keyword>
<accession>A0A7X1AY06</accession>
<dbReference type="InterPro" id="IPR023408">
    <property type="entry name" value="MscS_beta-dom_sf"/>
</dbReference>
<feature type="transmembrane region" description="Helical" evidence="7">
    <location>
        <begin position="283"/>
        <end position="305"/>
    </location>
</feature>
<dbReference type="Gene3D" id="1.10.287.1260">
    <property type="match status" value="1"/>
</dbReference>
<evidence type="ECO:0000256" key="1">
    <source>
        <dbReference type="ARBA" id="ARBA00004651"/>
    </source>
</evidence>
<evidence type="ECO:0000256" key="4">
    <source>
        <dbReference type="ARBA" id="ARBA00022692"/>
    </source>
</evidence>
<dbReference type="GO" id="GO:0008381">
    <property type="term" value="F:mechanosensitive monoatomic ion channel activity"/>
    <property type="evidence" value="ECO:0007669"/>
    <property type="project" value="InterPro"/>
</dbReference>
<evidence type="ECO:0000256" key="2">
    <source>
        <dbReference type="ARBA" id="ARBA00008017"/>
    </source>
</evidence>
<feature type="transmembrane region" description="Helical" evidence="7">
    <location>
        <begin position="350"/>
        <end position="369"/>
    </location>
</feature>
<organism evidence="10 11">
    <name type="scientific">Puniceicoccus vermicola</name>
    <dbReference type="NCBI Taxonomy" id="388746"/>
    <lineage>
        <taxon>Bacteria</taxon>
        <taxon>Pseudomonadati</taxon>
        <taxon>Verrucomicrobiota</taxon>
        <taxon>Opitutia</taxon>
        <taxon>Puniceicoccales</taxon>
        <taxon>Puniceicoccaceae</taxon>
        <taxon>Puniceicoccus</taxon>
    </lineage>
</organism>
<dbReference type="Pfam" id="PF21082">
    <property type="entry name" value="MS_channel_3rd"/>
    <property type="match status" value="1"/>
</dbReference>
<dbReference type="SUPFAM" id="SSF50182">
    <property type="entry name" value="Sm-like ribonucleoproteins"/>
    <property type="match status" value="1"/>
</dbReference>
<proteinExistence type="inferred from homology"/>
<dbReference type="InterPro" id="IPR011066">
    <property type="entry name" value="MscS_channel_C_sf"/>
</dbReference>
<dbReference type="PANTHER" id="PTHR30221:SF1">
    <property type="entry name" value="SMALL-CONDUCTANCE MECHANOSENSITIVE CHANNEL"/>
    <property type="match status" value="1"/>
</dbReference>
<dbReference type="Pfam" id="PF00924">
    <property type="entry name" value="MS_channel_2nd"/>
    <property type="match status" value="1"/>
</dbReference>
<evidence type="ECO:0000259" key="9">
    <source>
        <dbReference type="Pfam" id="PF21082"/>
    </source>
</evidence>
<evidence type="ECO:0000256" key="7">
    <source>
        <dbReference type="SAM" id="Phobius"/>
    </source>
</evidence>
<dbReference type="InterPro" id="IPR049278">
    <property type="entry name" value="MS_channel_C"/>
</dbReference>
<evidence type="ECO:0000313" key="10">
    <source>
        <dbReference type="EMBL" id="MBC2601979.1"/>
    </source>
</evidence>
<feature type="transmembrane region" description="Helical" evidence="7">
    <location>
        <begin position="209"/>
        <end position="230"/>
    </location>
</feature>
<evidence type="ECO:0000256" key="3">
    <source>
        <dbReference type="ARBA" id="ARBA00022475"/>
    </source>
</evidence>
<protein>
    <submittedName>
        <fullName evidence="10">Mechanosensitive ion channel</fullName>
    </submittedName>
</protein>
<keyword evidence="4 7" id="KW-0812">Transmembrane</keyword>
<reference evidence="10 11" key="1">
    <citation type="submission" date="2020-07" db="EMBL/GenBank/DDBJ databases">
        <authorList>
            <person name="Feng X."/>
        </authorList>
    </citation>
    <scope>NUCLEOTIDE SEQUENCE [LARGE SCALE GENOMIC DNA]</scope>
    <source>
        <strain evidence="10 11">JCM14086</strain>
    </source>
</reference>
<comment type="caution">
    <text evidence="10">The sequence shown here is derived from an EMBL/GenBank/DDBJ whole genome shotgun (WGS) entry which is preliminary data.</text>
</comment>
<dbReference type="InterPro" id="IPR011014">
    <property type="entry name" value="MscS_channel_TM-2"/>
</dbReference>
<feature type="domain" description="Mechanosensitive ion channel MscS" evidence="8">
    <location>
        <begin position="372"/>
        <end position="436"/>
    </location>
</feature>
<comment type="similarity">
    <text evidence="2">Belongs to the MscS (TC 1.A.23) family.</text>
</comment>
<dbReference type="AlphaFoldDB" id="A0A7X1AY06"/>
<dbReference type="InterPro" id="IPR006685">
    <property type="entry name" value="MscS_channel_2nd"/>
</dbReference>